<dbReference type="PROSITE" id="PS50878">
    <property type="entry name" value="RT_POL"/>
    <property type="match status" value="1"/>
</dbReference>
<reference evidence="4 5" key="1">
    <citation type="submission" date="2024-09" db="EMBL/GenBank/DDBJ databases">
        <title>A chromosome-level genome assembly of Gray's grenadier anchovy, Coilia grayii.</title>
        <authorList>
            <person name="Fu Z."/>
        </authorList>
    </citation>
    <scope>NUCLEOTIDE SEQUENCE [LARGE SCALE GENOMIC DNA]</scope>
    <source>
        <strain evidence="4">G4</strain>
        <tissue evidence="4">Muscle</tissue>
    </source>
</reference>
<gene>
    <name evidence="4" type="ORF">ACEWY4_022613</name>
</gene>
<dbReference type="InterPro" id="IPR043502">
    <property type="entry name" value="DNA/RNA_pol_sf"/>
</dbReference>
<proteinExistence type="inferred from homology"/>
<evidence type="ECO:0000256" key="1">
    <source>
        <dbReference type="ARBA" id="ARBA00010879"/>
    </source>
</evidence>
<dbReference type="PANTHER" id="PTHR24559">
    <property type="entry name" value="TRANSPOSON TY3-I GAG-POL POLYPROTEIN"/>
    <property type="match status" value="1"/>
</dbReference>
<evidence type="ECO:0000259" key="3">
    <source>
        <dbReference type="PROSITE" id="PS50878"/>
    </source>
</evidence>
<evidence type="ECO:0000313" key="5">
    <source>
        <dbReference type="Proteomes" id="UP001591681"/>
    </source>
</evidence>
<organism evidence="4 5">
    <name type="scientific">Coilia grayii</name>
    <name type="common">Gray's grenadier anchovy</name>
    <dbReference type="NCBI Taxonomy" id="363190"/>
    <lineage>
        <taxon>Eukaryota</taxon>
        <taxon>Metazoa</taxon>
        <taxon>Chordata</taxon>
        <taxon>Craniata</taxon>
        <taxon>Vertebrata</taxon>
        <taxon>Euteleostomi</taxon>
        <taxon>Actinopterygii</taxon>
        <taxon>Neopterygii</taxon>
        <taxon>Teleostei</taxon>
        <taxon>Clupei</taxon>
        <taxon>Clupeiformes</taxon>
        <taxon>Clupeoidei</taxon>
        <taxon>Engraulidae</taxon>
        <taxon>Coilinae</taxon>
        <taxon>Coilia</taxon>
    </lineage>
</organism>
<evidence type="ECO:0000313" key="4">
    <source>
        <dbReference type="EMBL" id="KAL2082795.1"/>
    </source>
</evidence>
<protein>
    <recommendedName>
        <fullName evidence="2">ribonuclease H</fullName>
        <ecNumber evidence="2">3.1.26.4</ecNumber>
    </recommendedName>
</protein>
<dbReference type="EC" id="3.1.26.4" evidence="2"/>
<dbReference type="EMBL" id="JBHFQA010000019">
    <property type="protein sequence ID" value="KAL2082795.1"/>
    <property type="molecule type" value="Genomic_DNA"/>
</dbReference>
<evidence type="ECO:0000256" key="2">
    <source>
        <dbReference type="ARBA" id="ARBA00012180"/>
    </source>
</evidence>
<comment type="similarity">
    <text evidence="1">Belongs to the beta type-B retroviral polymerase family. HERV class-II K(HML-2) pol subfamily.</text>
</comment>
<dbReference type="Gene3D" id="3.10.10.10">
    <property type="entry name" value="HIV Type 1 Reverse Transcriptase, subunit A, domain 1"/>
    <property type="match status" value="1"/>
</dbReference>
<dbReference type="InterPro" id="IPR043128">
    <property type="entry name" value="Rev_trsase/Diguanyl_cyclase"/>
</dbReference>
<feature type="domain" description="Reverse transcriptase" evidence="3">
    <location>
        <begin position="76"/>
        <end position="226"/>
    </location>
</feature>
<dbReference type="InterPro" id="IPR000477">
    <property type="entry name" value="RT_dom"/>
</dbReference>
<accession>A0ABD1J8A2</accession>
<dbReference type="PANTHER" id="PTHR24559:SF444">
    <property type="entry name" value="REVERSE TRANSCRIPTASE DOMAIN-CONTAINING PROTEIN"/>
    <property type="match status" value="1"/>
</dbReference>
<dbReference type="GO" id="GO:0004523">
    <property type="term" value="F:RNA-DNA hybrid ribonuclease activity"/>
    <property type="evidence" value="ECO:0007669"/>
    <property type="project" value="UniProtKB-EC"/>
</dbReference>
<name>A0ABD1J8A2_9TELE</name>
<dbReference type="Gene3D" id="3.30.70.270">
    <property type="match status" value="1"/>
</dbReference>
<dbReference type="SUPFAM" id="SSF56672">
    <property type="entry name" value="DNA/RNA polymerases"/>
    <property type="match status" value="1"/>
</dbReference>
<keyword evidence="5" id="KW-1185">Reference proteome</keyword>
<dbReference type="InterPro" id="IPR053134">
    <property type="entry name" value="RNA-dir_DNA_polymerase"/>
</dbReference>
<sequence length="226" mass="25582">MERHGREGLDESQKQKLWAVLERHHTAFAASPSDVGQTQFVQHNINTGDAVPIRQHAWCLPHSRQLAAEQCLKEMKAAGVIEPTERPLASPVVLVPKKDGNWRFCVDFQRLNNVTVKDFYPLPRIDESLDQIAGSQWFSSLDLRSGYWQVPLFAHARPKTAFTTGSGLWQFKTMPFVLCNAPATFERLMEQVLQGVPKEACLVYLDDLLVHGNQNHGHTLTWSSPE</sequence>
<dbReference type="CDD" id="cd01647">
    <property type="entry name" value="RT_LTR"/>
    <property type="match status" value="1"/>
</dbReference>
<dbReference type="Proteomes" id="UP001591681">
    <property type="component" value="Unassembled WGS sequence"/>
</dbReference>
<comment type="caution">
    <text evidence="4">The sequence shown here is derived from an EMBL/GenBank/DDBJ whole genome shotgun (WGS) entry which is preliminary data.</text>
</comment>
<dbReference type="AlphaFoldDB" id="A0ABD1J8A2"/>
<dbReference type="Pfam" id="PF00078">
    <property type="entry name" value="RVT_1"/>
    <property type="match status" value="1"/>
</dbReference>